<keyword evidence="1" id="KW-1185">Reference proteome</keyword>
<name>A0A915EL96_9BILA</name>
<dbReference type="WBParaSite" id="jg7929">
    <property type="protein sequence ID" value="jg7929"/>
    <property type="gene ID" value="jg7929"/>
</dbReference>
<protein>
    <submittedName>
        <fullName evidence="2">Uncharacterized protein</fullName>
    </submittedName>
</protein>
<proteinExistence type="predicted"/>
<accession>A0A915EL96</accession>
<organism evidence="1 2">
    <name type="scientific">Ditylenchus dipsaci</name>
    <dbReference type="NCBI Taxonomy" id="166011"/>
    <lineage>
        <taxon>Eukaryota</taxon>
        <taxon>Metazoa</taxon>
        <taxon>Ecdysozoa</taxon>
        <taxon>Nematoda</taxon>
        <taxon>Chromadorea</taxon>
        <taxon>Rhabditida</taxon>
        <taxon>Tylenchina</taxon>
        <taxon>Tylenchomorpha</taxon>
        <taxon>Sphaerularioidea</taxon>
        <taxon>Anguinidae</taxon>
        <taxon>Anguininae</taxon>
        <taxon>Ditylenchus</taxon>
    </lineage>
</organism>
<sequence length="74" mass="8431">MTRRRESSPPRIGPTNRCTWVKCSSTSQCINYAKNKLRMHSDACVGCVVMFALNTSVREVRSSNHGRFGKYFKS</sequence>
<dbReference type="Proteomes" id="UP000887574">
    <property type="component" value="Unplaced"/>
</dbReference>
<evidence type="ECO:0000313" key="2">
    <source>
        <dbReference type="WBParaSite" id="jg7929"/>
    </source>
</evidence>
<dbReference type="AlphaFoldDB" id="A0A915EL96"/>
<evidence type="ECO:0000313" key="1">
    <source>
        <dbReference type="Proteomes" id="UP000887574"/>
    </source>
</evidence>
<reference evidence="2" key="1">
    <citation type="submission" date="2022-11" db="UniProtKB">
        <authorList>
            <consortium name="WormBaseParasite"/>
        </authorList>
    </citation>
    <scope>IDENTIFICATION</scope>
</reference>